<evidence type="ECO:0000313" key="3">
    <source>
        <dbReference type="Proteomes" id="UP000664034"/>
    </source>
</evidence>
<keyword evidence="1" id="KW-0472">Membrane</keyword>
<reference evidence="2" key="1">
    <citation type="submission" date="2021-03" db="EMBL/GenBank/DDBJ databases">
        <title>Fibrella sp. HMF5335 genome sequencing and assembly.</title>
        <authorList>
            <person name="Kang H."/>
            <person name="Kim H."/>
            <person name="Bae S."/>
            <person name="Joh K."/>
        </authorList>
    </citation>
    <scope>NUCLEOTIDE SEQUENCE</scope>
    <source>
        <strain evidence="2">HMF5335</strain>
    </source>
</reference>
<proteinExistence type="predicted"/>
<organism evidence="2 3">
    <name type="scientific">Fibrella rubiginis</name>
    <dbReference type="NCBI Taxonomy" id="2817060"/>
    <lineage>
        <taxon>Bacteria</taxon>
        <taxon>Pseudomonadati</taxon>
        <taxon>Bacteroidota</taxon>
        <taxon>Cytophagia</taxon>
        <taxon>Cytophagales</taxon>
        <taxon>Spirosomataceae</taxon>
        <taxon>Fibrella</taxon>
    </lineage>
</organism>
<dbReference type="Proteomes" id="UP000664034">
    <property type="component" value="Unassembled WGS sequence"/>
</dbReference>
<dbReference type="RefSeq" id="WP_207367593.1">
    <property type="nucleotide sequence ID" value="NZ_JAFMYV010000024.1"/>
</dbReference>
<feature type="transmembrane region" description="Helical" evidence="1">
    <location>
        <begin position="12"/>
        <end position="38"/>
    </location>
</feature>
<keyword evidence="1" id="KW-0812">Transmembrane</keyword>
<evidence type="ECO:0000256" key="1">
    <source>
        <dbReference type="SAM" id="Phobius"/>
    </source>
</evidence>
<protein>
    <submittedName>
        <fullName evidence="2">Uncharacterized protein</fullName>
    </submittedName>
</protein>
<keyword evidence="1" id="KW-1133">Transmembrane helix</keyword>
<sequence>MISLSPKFKKVAIIYFSINLFALFVNLVGLEGCIYSPIINSNDTSNLTNPTIYLFAEQDVVRPSLENNFWPFTSFVEEVDFAYMGNHYKQNYYRGIFADYNMPEFLFYLIVPILYFFYKRSSDPKFGSA</sequence>
<gene>
    <name evidence="2" type="ORF">J2I47_26190</name>
</gene>
<feature type="transmembrane region" description="Helical" evidence="1">
    <location>
        <begin position="100"/>
        <end position="118"/>
    </location>
</feature>
<comment type="caution">
    <text evidence="2">The sequence shown here is derived from an EMBL/GenBank/DDBJ whole genome shotgun (WGS) entry which is preliminary data.</text>
</comment>
<dbReference type="EMBL" id="JAFMYV010000024">
    <property type="protein sequence ID" value="MBO0940062.1"/>
    <property type="molecule type" value="Genomic_DNA"/>
</dbReference>
<accession>A0A939GIX9</accession>
<dbReference type="AlphaFoldDB" id="A0A939GIX9"/>
<name>A0A939GIX9_9BACT</name>
<evidence type="ECO:0000313" key="2">
    <source>
        <dbReference type="EMBL" id="MBO0940062.1"/>
    </source>
</evidence>
<keyword evidence="3" id="KW-1185">Reference proteome</keyword>